<dbReference type="PRINTS" id="PR00032">
    <property type="entry name" value="HTHARAC"/>
</dbReference>
<dbReference type="PROSITE" id="PS01124">
    <property type="entry name" value="HTH_ARAC_FAMILY_2"/>
    <property type="match status" value="1"/>
</dbReference>
<dbReference type="InterPro" id="IPR009057">
    <property type="entry name" value="Homeodomain-like_sf"/>
</dbReference>
<dbReference type="Gene3D" id="3.40.50.2300">
    <property type="match status" value="1"/>
</dbReference>
<feature type="modified residue" description="4-aspartylphosphate" evidence="4">
    <location>
        <position position="54"/>
    </location>
</feature>
<sequence length="510" mass="58658">MRILIVDDEPLVRIGIKSAIDWEAEGMEIVGEAGDGEEAVRLMLERKPDVVMLDIKMPKKDGLDVLAEMKEKGITAKAIILSSFDDFMHVKEAMKLGAVDYFHKPGMNEQEIKKALKHVKENLNPIQQTGAAELNHRVKAATLEDMLSGAVDGALETKLKENNIFIVLFTVKKYTAVVKRYTGQNTAILPNTIANILFELLSKEKESEFVQLEDNLYTICVSHSESKSVQAAFSHVNDLVYTISSSLKRFLNIETVFGVSRVFHSFGGFKQAAGEAKQALEQRFYHPNDPLFYYEPRKIEEEQAMERINDLIVLMKNRLKAEKYDEFAVHLAQWEQYVQDTEFMSERDVKKIYEGLLFMMQDGEEYLEGGGDAEHIEEFNELSAYYHAVFNEKLTARIAGKNKDYSPLTRNIIQFIDKHYNENISLKMLGEQFHASPNYISRLFKQETERGLFDYINEVRIHNAKELLKDYKYKIYEVAEMVGYNSQAHFAIVFHKYAGVSPKEYRKEKG</sequence>
<dbReference type="CDD" id="cd17536">
    <property type="entry name" value="REC_YesN-like"/>
    <property type="match status" value="1"/>
</dbReference>
<keyword evidence="1" id="KW-0805">Transcription regulation</keyword>
<evidence type="ECO:0000259" key="5">
    <source>
        <dbReference type="PROSITE" id="PS01124"/>
    </source>
</evidence>
<dbReference type="InterPro" id="IPR001789">
    <property type="entry name" value="Sig_transdc_resp-reg_receiver"/>
</dbReference>
<dbReference type="GO" id="GO:0000160">
    <property type="term" value="P:phosphorelay signal transduction system"/>
    <property type="evidence" value="ECO:0007669"/>
    <property type="project" value="InterPro"/>
</dbReference>
<dbReference type="PANTHER" id="PTHR43280:SF28">
    <property type="entry name" value="HTH-TYPE TRANSCRIPTIONAL ACTIVATOR RHAS"/>
    <property type="match status" value="1"/>
</dbReference>
<evidence type="ECO:0000313" key="8">
    <source>
        <dbReference type="Proteomes" id="UP000644756"/>
    </source>
</evidence>
<gene>
    <name evidence="7" type="ORF">GCM10010916_21430</name>
</gene>
<keyword evidence="3" id="KW-0804">Transcription</keyword>
<evidence type="ECO:0000256" key="2">
    <source>
        <dbReference type="ARBA" id="ARBA00023125"/>
    </source>
</evidence>
<dbReference type="Pfam" id="PF00072">
    <property type="entry name" value="Response_reg"/>
    <property type="match status" value="1"/>
</dbReference>
<keyword evidence="8" id="KW-1185">Reference proteome</keyword>
<evidence type="ECO:0000313" key="7">
    <source>
        <dbReference type="EMBL" id="GGG04100.1"/>
    </source>
</evidence>
<proteinExistence type="predicted"/>
<dbReference type="Gene3D" id="1.10.10.60">
    <property type="entry name" value="Homeodomain-like"/>
    <property type="match status" value="2"/>
</dbReference>
<dbReference type="SMART" id="SM00342">
    <property type="entry name" value="HTH_ARAC"/>
    <property type="match status" value="1"/>
</dbReference>
<keyword evidence="2 7" id="KW-0238">DNA-binding</keyword>
<dbReference type="InterPro" id="IPR011006">
    <property type="entry name" value="CheY-like_superfamily"/>
</dbReference>
<dbReference type="InterPro" id="IPR020449">
    <property type="entry name" value="Tscrpt_reg_AraC-type_HTH"/>
</dbReference>
<dbReference type="SUPFAM" id="SSF46689">
    <property type="entry name" value="Homeodomain-like"/>
    <property type="match status" value="2"/>
</dbReference>
<evidence type="ECO:0000256" key="4">
    <source>
        <dbReference type="PROSITE-ProRule" id="PRU00169"/>
    </source>
</evidence>
<protein>
    <submittedName>
        <fullName evidence="7">DNA-binding response regulator</fullName>
    </submittedName>
</protein>
<dbReference type="Proteomes" id="UP000644756">
    <property type="component" value="Unassembled WGS sequence"/>
</dbReference>
<dbReference type="PANTHER" id="PTHR43280">
    <property type="entry name" value="ARAC-FAMILY TRANSCRIPTIONAL REGULATOR"/>
    <property type="match status" value="1"/>
</dbReference>
<name>A0A917CZG4_9BACL</name>
<feature type="domain" description="Response regulatory" evidence="6">
    <location>
        <begin position="2"/>
        <end position="119"/>
    </location>
</feature>
<dbReference type="PROSITE" id="PS50110">
    <property type="entry name" value="RESPONSE_REGULATORY"/>
    <property type="match status" value="1"/>
</dbReference>
<comment type="caution">
    <text evidence="7">The sequence shown here is derived from an EMBL/GenBank/DDBJ whole genome shotgun (WGS) entry which is preliminary data.</text>
</comment>
<evidence type="ECO:0000256" key="1">
    <source>
        <dbReference type="ARBA" id="ARBA00023015"/>
    </source>
</evidence>
<dbReference type="EMBL" id="BMGR01000006">
    <property type="protein sequence ID" value="GGG04100.1"/>
    <property type="molecule type" value="Genomic_DNA"/>
</dbReference>
<reference evidence="7" key="1">
    <citation type="journal article" date="2014" name="Int. J. Syst. Evol. Microbiol.">
        <title>Complete genome sequence of Corynebacterium casei LMG S-19264T (=DSM 44701T), isolated from a smear-ripened cheese.</title>
        <authorList>
            <consortium name="US DOE Joint Genome Institute (JGI-PGF)"/>
            <person name="Walter F."/>
            <person name="Albersmeier A."/>
            <person name="Kalinowski J."/>
            <person name="Ruckert C."/>
        </authorList>
    </citation>
    <scope>NUCLEOTIDE SEQUENCE</scope>
    <source>
        <strain evidence="7">CGMCC 1.12987</strain>
    </source>
</reference>
<dbReference type="RefSeq" id="WP_188531062.1">
    <property type="nucleotide sequence ID" value="NZ_BMGR01000006.1"/>
</dbReference>
<dbReference type="InterPro" id="IPR018060">
    <property type="entry name" value="HTH_AraC"/>
</dbReference>
<feature type="domain" description="HTH araC/xylS-type" evidence="5">
    <location>
        <begin position="410"/>
        <end position="508"/>
    </location>
</feature>
<dbReference type="GO" id="GO:0003700">
    <property type="term" value="F:DNA-binding transcription factor activity"/>
    <property type="evidence" value="ECO:0007669"/>
    <property type="project" value="InterPro"/>
</dbReference>
<organism evidence="7 8">
    <name type="scientific">Paenibacillus abyssi</name>
    <dbReference type="NCBI Taxonomy" id="1340531"/>
    <lineage>
        <taxon>Bacteria</taxon>
        <taxon>Bacillati</taxon>
        <taxon>Bacillota</taxon>
        <taxon>Bacilli</taxon>
        <taxon>Bacillales</taxon>
        <taxon>Paenibacillaceae</taxon>
        <taxon>Paenibacillus</taxon>
    </lineage>
</organism>
<dbReference type="GO" id="GO:0043565">
    <property type="term" value="F:sequence-specific DNA binding"/>
    <property type="evidence" value="ECO:0007669"/>
    <property type="project" value="InterPro"/>
</dbReference>
<keyword evidence="4" id="KW-0597">Phosphoprotein</keyword>
<evidence type="ECO:0000259" key="6">
    <source>
        <dbReference type="PROSITE" id="PS50110"/>
    </source>
</evidence>
<dbReference type="AlphaFoldDB" id="A0A917CZG4"/>
<accession>A0A917CZG4</accession>
<dbReference type="Pfam" id="PF12833">
    <property type="entry name" value="HTH_18"/>
    <property type="match status" value="1"/>
</dbReference>
<dbReference type="SUPFAM" id="SSF52172">
    <property type="entry name" value="CheY-like"/>
    <property type="match status" value="1"/>
</dbReference>
<dbReference type="SMART" id="SM00448">
    <property type="entry name" value="REC"/>
    <property type="match status" value="1"/>
</dbReference>
<evidence type="ECO:0000256" key="3">
    <source>
        <dbReference type="ARBA" id="ARBA00023163"/>
    </source>
</evidence>
<reference evidence="7" key="2">
    <citation type="submission" date="2020-09" db="EMBL/GenBank/DDBJ databases">
        <authorList>
            <person name="Sun Q."/>
            <person name="Zhou Y."/>
        </authorList>
    </citation>
    <scope>NUCLEOTIDE SEQUENCE</scope>
    <source>
        <strain evidence="7">CGMCC 1.12987</strain>
    </source>
</reference>